<keyword evidence="8 9" id="KW-0464">Manganese</keyword>
<evidence type="ECO:0000256" key="9">
    <source>
        <dbReference type="RuleBase" id="RU365022"/>
    </source>
</evidence>
<evidence type="ECO:0000313" key="11">
    <source>
        <dbReference type="EMBL" id="PAE89158.1"/>
    </source>
</evidence>
<evidence type="ECO:0000256" key="4">
    <source>
        <dbReference type="ARBA" id="ARBA00022839"/>
    </source>
</evidence>
<evidence type="ECO:0000256" key="1">
    <source>
        <dbReference type="ARBA" id="ARBA00022722"/>
    </source>
</evidence>
<dbReference type="PANTHER" id="PTHR37168">
    <property type="entry name" value="CRISPR-ASSOCIATED EXONUCLEASE CAS4"/>
    <property type="match status" value="1"/>
</dbReference>
<evidence type="ECO:0000256" key="3">
    <source>
        <dbReference type="ARBA" id="ARBA00022801"/>
    </source>
</evidence>
<dbReference type="GO" id="GO:0004527">
    <property type="term" value="F:exonuclease activity"/>
    <property type="evidence" value="ECO:0007669"/>
    <property type="project" value="UniProtKB-KW"/>
</dbReference>
<evidence type="ECO:0000313" key="12">
    <source>
        <dbReference type="Proteomes" id="UP000216207"/>
    </source>
</evidence>
<comment type="cofactor">
    <cofactor evidence="9">
        <name>Mg(2+)</name>
        <dbReference type="ChEBI" id="CHEBI:18420"/>
    </cofactor>
    <cofactor evidence="9">
        <name>Mn(2+)</name>
        <dbReference type="ChEBI" id="CHEBI:29035"/>
    </cofactor>
    <text evidence="9">Mg(2+) or Mn(2+) required for ssDNA cleavage activity.</text>
</comment>
<keyword evidence="3 9" id="KW-0378">Hydrolase</keyword>
<dbReference type="PANTHER" id="PTHR37168:SF1">
    <property type="entry name" value="CRISPR-ASSOCIATED EXONUCLEASE CAS4"/>
    <property type="match status" value="1"/>
</dbReference>
<dbReference type="RefSeq" id="WP_095326535.1">
    <property type="nucleotide sequence ID" value="NZ_NPCC01000011.1"/>
</dbReference>
<dbReference type="InterPro" id="IPR011604">
    <property type="entry name" value="PDDEXK-like_dom_sf"/>
</dbReference>
<evidence type="ECO:0000256" key="2">
    <source>
        <dbReference type="ARBA" id="ARBA00022723"/>
    </source>
</evidence>
<sequence>MQEKTIGGVDIHYLSLCKRKLWLYKHGISMENESDRVAEGKVLHETAYPRVETREILIDNAFKIDAIDGEYVREVKLSSRMKDSDKMQMLFYLYQLERKGVKKKGLISYTKEKRTLEMALGEKEKRQVKQAIAEAYEVTKQPKPPVVKKLPYCKKCAYYTFCYALEVDEDDA</sequence>
<evidence type="ECO:0000256" key="5">
    <source>
        <dbReference type="ARBA" id="ARBA00023004"/>
    </source>
</evidence>
<dbReference type="Pfam" id="PF01930">
    <property type="entry name" value="Cas_Cas4"/>
    <property type="match status" value="1"/>
</dbReference>
<dbReference type="Proteomes" id="UP000216207">
    <property type="component" value="Unassembled WGS sequence"/>
</dbReference>
<dbReference type="EC" id="3.1.12.1" evidence="9"/>
<keyword evidence="4 9" id="KW-0269">Exonuclease</keyword>
<evidence type="ECO:0000256" key="6">
    <source>
        <dbReference type="ARBA" id="ARBA00023014"/>
    </source>
</evidence>
<keyword evidence="7 9" id="KW-0051">Antiviral defense</keyword>
<dbReference type="InterPro" id="IPR022765">
    <property type="entry name" value="Dna2/Cas4_DUF83"/>
</dbReference>
<dbReference type="NCBIfam" id="TIGR00372">
    <property type="entry name" value="cas4"/>
    <property type="match status" value="1"/>
</dbReference>
<dbReference type="GO" id="GO:0051607">
    <property type="term" value="P:defense response to virus"/>
    <property type="evidence" value="ECO:0007669"/>
    <property type="project" value="UniProtKB-KW"/>
</dbReference>
<comment type="similarity">
    <text evidence="9">Belongs to the CRISPR-associated exonuclease Cas4 family.</text>
</comment>
<keyword evidence="2 9" id="KW-0479">Metal-binding</keyword>
<dbReference type="EMBL" id="NPCC01000011">
    <property type="protein sequence ID" value="PAE89158.1"/>
    <property type="molecule type" value="Genomic_DNA"/>
</dbReference>
<dbReference type="GO" id="GO:0046872">
    <property type="term" value="F:metal ion binding"/>
    <property type="evidence" value="ECO:0007669"/>
    <property type="project" value="UniProtKB-KW"/>
</dbReference>
<comment type="function">
    <text evidence="9">CRISPR (clustered regularly interspaced short palindromic repeat) is an adaptive immune system that provides protection against mobile genetic elements (viruses, transposable elements and conjugative plasmids). CRISPR clusters contain sequences complementary to antecedent mobile elements and target invading nucleic acids. CRISPR clusters are transcribed and processed into CRISPR RNA (crRNA).</text>
</comment>
<proteinExistence type="inferred from homology"/>
<feature type="domain" description="DUF83" evidence="10">
    <location>
        <begin position="8"/>
        <end position="163"/>
    </location>
</feature>
<evidence type="ECO:0000256" key="7">
    <source>
        <dbReference type="ARBA" id="ARBA00023118"/>
    </source>
</evidence>
<comment type="caution">
    <text evidence="11">The sequence shown here is derived from an EMBL/GenBank/DDBJ whole genome shotgun (WGS) entry which is preliminary data.</text>
</comment>
<protein>
    <recommendedName>
        <fullName evidence="9">CRISPR-associated exonuclease Cas4</fullName>
        <ecNumber evidence="9">3.1.12.1</ecNumber>
    </recommendedName>
</protein>
<keyword evidence="5 9" id="KW-0408">Iron</keyword>
<accession>A0A268P0D6</accession>
<name>A0A268P0D6_SHOCL</name>
<keyword evidence="6 9" id="KW-0411">Iron-sulfur</keyword>
<evidence type="ECO:0000256" key="8">
    <source>
        <dbReference type="ARBA" id="ARBA00023211"/>
    </source>
</evidence>
<evidence type="ECO:0000259" key="10">
    <source>
        <dbReference type="Pfam" id="PF01930"/>
    </source>
</evidence>
<reference evidence="11 12" key="1">
    <citation type="submission" date="2017-07" db="EMBL/GenBank/DDBJ databases">
        <title>Isolation and whole genome analysis of endospore-forming bacteria from heroin.</title>
        <authorList>
            <person name="Kalinowski J."/>
            <person name="Ahrens B."/>
            <person name="Al-Dilaimi A."/>
            <person name="Winkler A."/>
            <person name="Wibberg D."/>
            <person name="Schleenbecker U."/>
            <person name="Ruckert C."/>
            <person name="Wolfel R."/>
            <person name="Grass G."/>
        </authorList>
    </citation>
    <scope>NUCLEOTIDE SEQUENCE [LARGE SCALE GENOMIC DNA]</scope>
    <source>
        <strain evidence="11 12">7539</strain>
    </source>
</reference>
<gene>
    <name evidence="11" type="primary">cas4</name>
    <name evidence="11" type="ORF">CHH72_09975</name>
</gene>
<keyword evidence="1 9" id="KW-0540">Nuclease</keyword>
<dbReference type="AlphaFoldDB" id="A0A268P0D6"/>
<dbReference type="InterPro" id="IPR013343">
    <property type="entry name" value="CRISPR-assoc_prot_Cas4"/>
</dbReference>
<dbReference type="GO" id="GO:0051536">
    <property type="term" value="F:iron-sulfur cluster binding"/>
    <property type="evidence" value="ECO:0007669"/>
    <property type="project" value="UniProtKB-KW"/>
</dbReference>
<dbReference type="Gene3D" id="3.90.320.10">
    <property type="match status" value="1"/>
</dbReference>
<comment type="cofactor">
    <cofactor evidence="9">
        <name>iron-sulfur cluster</name>
        <dbReference type="ChEBI" id="CHEBI:30408"/>
    </cofactor>
</comment>
<organism evidence="11 12">
    <name type="scientific">Shouchella clausii</name>
    <name type="common">Alkalihalobacillus clausii</name>
    <dbReference type="NCBI Taxonomy" id="79880"/>
    <lineage>
        <taxon>Bacteria</taxon>
        <taxon>Bacillati</taxon>
        <taxon>Bacillota</taxon>
        <taxon>Bacilli</taxon>
        <taxon>Bacillales</taxon>
        <taxon>Bacillaceae</taxon>
        <taxon>Shouchella</taxon>
    </lineage>
</organism>